<reference evidence="2" key="1">
    <citation type="submission" date="2018-02" db="EMBL/GenBank/DDBJ databases">
        <title>Complete genome of Klebsiella pneumoniae Podoviridae bacteriophage KP8.</title>
        <authorList>
            <person name="Bokovaya O."/>
            <person name="Tikunov A."/>
            <person name="Morozova V."/>
        </authorList>
    </citation>
    <scope>NUCLEOTIDE SEQUENCE [LARGE SCALE GENOMIC DNA]</scope>
</reference>
<dbReference type="RefSeq" id="YP_009837536.1">
    <property type="nucleotide sequence ID" value="NC_048700.1"/>
</dbReference>
<name>A0A2P1CCS9_9CAUD</name>
<dbReference type="KEGG" id="vg:55607726"/>
<protein>
    <submittedName>
        <fullName evidence="1">Uncharacterized protein</fullName>
    </submittedName>
</protein>
<evidence type="ECO:0000313" key="2">
    <source>
        <dbReference type="Proteomes" id="UP000241488"/>
    </source>
</evidence>
<accession>A0A2P1CCS9</accession>
<evidence type="ECO:0000313" key="1">
    <source>
        <dbReference type="EMBL" id="AVJ49004.1"/>
    </source>
</evidence>
<dbReference type="Proteomes" id="UP000241488">
    <property type="component" value="Segment"/>
</dbReference>
<dbReference type="EMBL" id="MG922974">
    <property type="protein sequence ID" value="AVJ49004.1"/>
    <property type="molecule type" value="Genomic_DNA"/>
</dbReference>
<sequence>MKQVKVNTAPYPVKLNVYLDAVSFTKAYQKLKGCDPDLADTNGITTYNGNVALIGVFAEDLATLVHELNHFCLWVFDYIGMPVNSANSEAYCYYYDYLLSQILASKEWHQ</sequence>
<organism evidence="1 2">
    <name type="scientific">Klebsiella phage KP8</name>
    <dbReference type="NCBI Taxonomy" id="2099850"/>
    <lineage>
        <taxon>Viruses</taxon>
        <taxon>Duplodnaviria</taxon>
        <taxon>Heunggongvirae</taxon>
        <taxon>Uroviricota</taxon>
        <taxon>Caudoviricetes</taxon>
        <taxon>Schitoviridae</taxon>
        <taxon>Enquatrovirinae</taxon>
        <taxon>Kaypoctavirus</taxon>
        <taxon>Kaypoctavirus KP8</taxon>
    </lineage>
</organism>
<keyword evidence="2" id="KW-1185">Reference proteome</keyword>
<dbReference type="GeneID" id="55607726"/>
<proteinExistence type="predicted"/>